<dbReference type="ExpressionAtlas" id="M8BY83">
    <property type="expression patterns" value="baseline"/>
</dbReference>
<evidence type="ECO:0000256" key="1">
    <source>
        <dbReference type="SAM" id="MobiDB-lite"/>
    </source>
</evidence>
<dbReference type="AlphaFoldDB" id="M8BY83"/>
<feature type="region of interest" description="Disordered" evidence="1">
    <location>
        <begin position="147"/>
        <end position="166"/>
    </location>
</feature>
<accession>M8BY83</accession>
<sequence>MGRAKTIDKADLQEVLSLRDDFGLLQRDNVGLRIDVSRLQEDVQSICSKQGEISLQVCSVEKAVLELGKQLSAMNMALTSIVAPSSSANQGARQTEPDTLLKSPTLQQEEVPRQHIRRDQLRQQLEAEKEKTRQLEELQMQNLPPIRTSRTVVPPGFNNQVKRMYG</sequence>
<evidence type="ECO:0000313" key="2">
    <source>
        <dbReference type="EnsemblPlants" id="EMT11769"/>
    </source>
</evidence>
<name>M8BY83_AEGTA</name>
<dbReference type="EnsemblPlants" id="EMT11769">
    <property type="protein sequence ID" value="EMT11769"/>
    <property type="gene ID" value="F775_10072"/>
</dbReference>
<reference evidence="2" key="1">
    <citation type="submission" date="2015-06" db="UniProtKB">
        <authorList>
            <consortium name="EnsemblPlants"/>
        </authorList>
    </citation>
    <scope>IDENTIFICATION</scope>
</reference>
<feature type="compositionally biased region" description="Polar residues" evidence="1">
    <location>
        <begin position="157"/>
        <end position="166"/>
    </location>
</feature>
<proteinExistence type="predicted"/>
<protein>
    <submittedName>
        <fullName evidence="2">Uncharacterized protein</fullName>
    </submittedName>
</protein>
<organism evidence="2">
    <name type="scientific">Aegilops tauschii</name>
    <name type="common">Tausch's goatgrass</name>
    <name type="synonym">Aegilops squarrosa</name>
    <dbReference type="NCBI Taxonomy" id="37682"/>
    <lineage>
        <taxon>Eukaryota</taxon>
        <taxon>Viridiplantae</taxon>
        <taxon>Streptophyta</taxon>
        <taxon>Embryophyta</taxon>
        <taxon>Tracheophyta</taxon>
        <taxon>Spermatophyta</taxon>
        <taxon>Magnoliopsida</taxon>
        <taxon>Liliopsida</taxon>
        <taxon>Poales</taxon>
        <taxon>Poaceae</taxon>
        <taxon>BOP clade</taxon>
        <taxon>Pooideae</taxon>
        <taxon>Triticodae</taxon>
        <taxon>Triticeae</taxon>
        <taxon>Triticinae</taxon>
        <taxon>Aegilops</taxon>
    </lineage>
</organism>
<feature type="region of interest" description="Disordered" evidence="1">
    <location>
        <begin position="85"/>
        <end position="113"/>
    </location>
</feature>